<feature type="transmembrane region" description="Helical" evidence="1">
    <location>
        <begin position="133"/>
        <end position="153"/>
    </location>
</feature>
<evidence type="ECO:0000313" key="3">
    <source>
        <dbReference type="Proteomes" id="UP000198393"/>
    </source>
</evidence>
<dbReference type="Pfam" id="PF14329">
    <property type="entry name" value="DUF4386"/>
    <property type="match status" value="1"/>
</dbReference>
<name>A0A239L2F2_EKHLU</name>
<keyword evidence="1" id="KW-1133">Transmembrane helix</keyword>
<feature type="transmembrane region" description="Helical" evidence="1">
    <location>
        <begin position="90"/>
        <end position="113"/>
    </location>
</feature>
<evidence type="ECO:0008006" key="4">
    <source>
        <dbReference type="Google" id="ProtNLM"/>
    </source>
</evidence>
<evidence type="ECO:0000256" key="1">
    <source>
        <dbReference type="SAM" id="Phobius"/>
    </source>
</evidence>
<accession>A0A239L2F2</accession>
<gene>
    <name evidence="2" type="ORF">SAMN05421640_2880</name>
</gene>
<dbReference type="Proteomes" id="UP000198393">
    <property type="component" value="Unassembled WGS sequence"/>
</dbReference>
<evidence type="ECO:0000313" key="2">
    <source>
        <dbReference type="EMBL" id="SNT23909.1"/>
    </source>
</evidence>
<keyword evidence="3" id="KW-1185">Reference proteome</keyword>
<feature type="transmembrane region" description="Helical" evidence="1">
    <location>
        <begin position="194"/>
        <end position="213"/>
    </location>
</feature>
<dbReference type="EMBL" id="FZPD01000005">
    <property type="protein sequence ID" value="SNT23909.1"/>
    <property type="molecule type" value="Genomic_DNA"/>
</dbReference>
<dbReference type="OrthoDB" id="1160166at2"/>
<organism evidence="2 3">
    <name type="scientific">Ekhidna lutea</name>
    <dbReference type="NCBI Taxonomy" id="447679"/>
    <lineage>
        <taxon>Bacteria</taxon>
        <taxon>Pseudomonadati</taxon>
        <taxon>Bacteroidota</taxon>
        <taxon>Cytophagia</taxon>
        <taxon>Cytophagales</taxon>
        <taxon>Reichenbachiellaceae</taxon>
        <taxon>Ekhidna</taxon>
    </lineage>
</organism>
<reference evidence="2 3" key="1">
    <citation type="submission" date="2017-06" db="EMBL/GenBank/DDBJ databases">
        <authorList>
            <person name="Kim H.J."/>
            <person name="Triplett B.A."/>
        </authorList>
    </citation>
    <scope>NUCLEOTIDE SEQUENCE [LARGE SCALE GENOMIC DNA]</scope>
    <source>
        <strain evidence="2 3">DSM 19307</strain>
    </source>
</reference>
<dbReference type="AlphaFoldDB" id="A0A239L2F2"/>
<protein>
    <recommendedName>
        <fullName evidence="4">DUF4386 domain-containing protein</fullName>
    </recommendedName>
</protein>
<sequence length="218" mass="24697">MHTLQEQKNAVTWLRIIYPLWAVLGMFSLLYVPSQLIVLSDPELTASNIMANEMLFRLGIAGSLITQLFSVAAVWFLYKLFYSTYRDATILMAIFAFLGIPIAMLSTADQLMVLEVLDQPDQVVSLLKQSSRGTIIATIFWGLWLLPQGYMIIRSPLFPRIIGWFMILAGAGYTISAFAYFLGIKGSLMDVLDYLTFGEVIWMLWVLIMGARWKTLDS</sequence>
<keyword evidence="1" id="KW-0812">Transmembrane</keyword>
<feature type="transmembrane region" description="Helical" evidence="1">
    <location>
        <begin position="162"/>
        <end position="182"/>
    </location>
</feature>
<feature type="transmembrane region" description="Helical" evidence="1">
    <location>
        <begin position="54"/>
        <end position="78"/>
    </location>
</feature>
<dbReference type="RefSeq" id="WP_089357582.1">
    <property type="nucleotide sequence ID" value="NZ_FZPD01000005.1"/>
</dbReference>
<keyword evidence="1" id="KW-0472">Membrane</keyword>
<proteinExistence type="predicted"/>
<feature type="transmembrane region" description="Helical" evidence="1">
    <location>
        <begin position="12"/>
        <end position="34"/>
    </location>
</feature>
<dbReference type="InterPro" id="IPR025495">
    <property type="entry name" value="DUF4386"/>
</dbReference>